<dbReference type="Pfam" id="PF05114">
    <property type="entry name" value="MbnB_TglH_ChrH"/>
    <property type="match status" value="1"/>
</dbReference>
<dbReference type="PANTHER" id="PTHR42194">
    <property type="entry name" value="UPF0276 PROTEIN HI_1600"/>
    <property type="match status" value="1"/>
</dbReference>
<protein>
    <submittedName>
        <fullName evidence="1">DUF692 domain-containing protein</fullName>
    </submittedName>
</protein>
<dbReference type="AlphaFoldDB" id="A0A6P1D995"/>
<evidence type="ECO:0000313" key="1">
    <source>
        <dbReference type="EMBL" id="NEW46121.1"/>
    </source>
</evidence>
<dbReference type="PANTHER" id="PTHR42194:SF1">
    <property type="entry name" value="UPF0276 PROTEIN HI_1600"/>
    <property type="match status" value="1"/>
</dbReference>
<evidence type="ECO:0000313" key="2">
    <source>
        <dbReference type="EMBL" id="NEW58638.1"/>
    </source>
</evidence>
<dbReference type="EMBL" id="JAAGUZ010000042">
    <property type="protein sequence ID" value="NEW46121.1"/>
    <property type="molecule type" value="Genomic_DNA"/>
</dbReference>
<proteinExistence type="predicted"/>
<evidence type="ECO:0000313" key="4">
    <source>
        <dbReference type="Proteomes" id="UP000470876"/>
    </source>
</evidence>
<evidence type="ECO:0000313" key="3">
    <source>
        <dbReference type="Proteomes" id="UP000468928"/>
    </source>
</evidence>
<dbReference type="Gene3D" id="3.20.20.150">
    <property type="entry name" value="Divalent-metal-dependent TIM barrel enzymes"/>
    <property type="match status" value="1"/>
</dbReference>
<organism evidence="1 3">
    <name type="scientific">Nocardia cyriacigeorgica</name>
    <dbReference type="NCBI Taxonomy" id="135487"/>
    <lineage>
        <taxon>Bacteria</taxon>
        <taxon>Bacillati</taxon>
        <taxon>Actinomycetota</taxon>
        <taxon>Actinomycetes</taxon>
        <taxon>Mycobacteriales</taxon>
        <taxon>Nocardiaceae</taxon>
        <taxon>Nocardia</taxon>
    </lineage>
</organism>
<dbReference type="Proteomes" id="UP000468928">
    <property type="component" value="Unassembled WGS sequence"/>
</dbReference>
<dbReference type="InterPro" id="IPR007801">
    <property type="entry name" value="MbnB/TglH/ChrH"/>
</dbReference>
<accession>A0A6P1D995</accession>
<sequence length="315" mass="33654">MVAVTAADAVAVAAVAVVAAAGEIVNGLLPDEALGIGWRPEICGLIDQLDGLGFCEVIAESLPAPRKRGAPVPPELVTLRERGTVVVPHGVTLSLGGIDPVDEVRIAHLADCAERVAAPLVSEHVAFVRAGGLEAGHLLPVPRTRAALDVLTRNIMRTTASLPVPLAMENIAALFDWPDDEYTESEFLTELVERTGVYLLIDIANVYANARNRGRDPLTELRRLPTDRLAYCHVAGGTESGGHYRDTHQHPVPAEVRTLIAEFTTRCPAPLMLERDGNYPPADELLDELDAIANAAARAPITARARAARPLRGRA</sequence>
<comment type="caution">
    <text evidence="1">The sequence shown here is derived from an EMBL/GenBank/DDBJ whole genome shotgun (WGS) entry which is preliminary data.</text>
</comment>
<dbReference type="EMBL" id="JAAGUX010000059">
    <property type="protein sequence ID" value="NEW58638.1"/>
    <property type="molecule type" value="Genomic_DNA"/>
</dbReference>
<dbReference type="Proteomes" id="UP000470876">
    <property type="component" value="Unassembled WGS sequence"/>
</dbReference>
<dbReference type="SUPFAM" id="SSF51658">
    <property type="entry name" value="Xylose isomerase-like"/>
    <property type="match status" value="1"/>
</dbReference>
<reference evidence="3 4" key="1">
    <citation type="submission" date="2020-01" db="EMBL/GenBank/DDBJ databases">
        <title>Genetics and antimicrobial susceptibilities of Nocardia species isolated from the soil; a comparison with species isolated from humans.</title>
        <authorList>
            <person name="Carrasco G."/>
            <person name="Monzon S."/>
            <person name="Sansegundo M."/>
            <person name="Garcia E."/>
            <person name="Garrido N."/>
            <person name="Medina M.J."/>
            <person name="Villalon P."/>
            <person name="Ramirez-Arocha A.C."/>
            <person name="Jimenez P."/>
            <person name="Cuesta I."/>
            <person name="Valdezate S."/>
        </authorList>
    </citation>
    <scope>NUCLEOTIDE SEQUENCE [LARGE SCALE GENOMIC DNA]</scope>
    <source>
        <strain evidence="1 3">CNM20110639</strain>
        <strain evidence="2 4">CNM20110649</strain>
    </source>
</reference>
<gene>
    <name evidence="1" type="ORF">GV789_16925</name>
    <name evidence="2" type="ORF">GV794_23760</name>
</gene>
<dbReference type="NCBIfam" id="NF003818">
    <property type="entry name" value="PRK05409.1"/>
    <property type="match status" value="1"/>
</dbReference>
<name>A0A6P1D995_9NOCA</name>
<keyword evidence="4" id="KW-1185">Reference proteome</keyword>
<dbReference type="InterPro" id="IPR036237">
    <property type="entry name" value="Xyl_isomerase-like_sf"/>
</dbReference>